<dbReference type="AlphaFoldDB" id="A1AK28"/>
<protein>
    <recommendedName>
        <fullName evidence="3">Sulfotransferase</fullName>
    </recommendedName>
</protein>
<sequence length="260" mass="29967">MITTIKQYGEIRTGTNYLRALIMRNYPDVQMLSYILGSKHLPPAPFDAIWDASRQAGDTAAFDFVSSATYARRGGASHPGDLTQRAELVRRAPAIAQAYVTNSLGFLVTIKHPYAWVVSAAQFLGWVCGDERIGDWSLELMKEACQNYTRKYRAWSELVREHGSRARLIRYEDLMVEPEQVLGKIAEQFRWRRATRFSAVSAVIEPTHWDHLPVMEAEETFRPEYYRNAEYLDRLSATHLRLIDQLMDWELLGSLGYDKR</sequence>
<accession>A1AK28</accession>
<dbReference type="Gene3D" id="3.40.50.300">
    <property type="entry name" value="P-loop containing nucleotide triphosphate hydrolases"/>
    <property type="match status" value="1"/>
</dbReference>
<dbReference type="KEGG" id="ppd:Ppro_0058"/>
<proteinExistence type="predicted"/>
<dbReference type="EMBL" id="CP000482">
    <property type="protein sequence ID" value="ABK97698.1"/>
    <property type="molecule type" value="Genomic_DNA"/>
</dbReference>
<dbReference type="STRING" id="338966.Ppro_0058"/>
<evidence type="ECO:0008006" key="3">
    <source>
        <dbReference type="Google" id="ProtNLM"/>
    </source>
</evidence>
<dbReference type="OrthoDB" id="7840294at2"/>
<gene>
    <name evidence="1" type="ordered locus">Ppro_0058</name>
</gene>
<keyword evidence="2" id="KW-1185">Reference proteome</keyword>
<name>A1AK28_PELPD</name>
<reference evidence="1 2" key="1">
    <citation type="submission" date="2006-10" db="EMBL/GenBank/DDBJ databases">
        <title>Complete sequence of chromosome of Pelobacter propionicus DSM 2379.</title>
        <authorList>
            <consortium name="US DOE Joint Genome Institute"/>
            <person name="Copeland A."/>
            <person name="Lucas S."/>
            <person name="Lapidus A."/>
            <person name="Barry K."/>
            <person name="Detter J.C."/>
            <person name="Glavina del Rio T."/>
            <person name="Hammon N."/>
            <person name="Israni S."/>
            <person name="Dalin E."/>
            <person name="Tice H."/>
            <person name="Pitluck S."/>
            <person name="Saunders E."/>
            <person name="Brettin T."/>
            <person name="Bruce D."/>
            <person name="Han C."/>
            <person name="Tapia R."/>
            <person name="Schmutz J."/>
            <person name="Larimer F."/>
            <person name="Land M."/>
            <person name="Hauser L."/>
            <person name="Kyrpides N."/>
            <person name="Kim E."/>
            <person name="Lovley D."/>
            <person name="Richardson P."/>
        </authorList>
    </citation>
    <scope>NUCLEOTIDE SEQUENCE [LARGE SCALE GENOMIC DNA]</scope>
    <source>
        <strain evidence="2">DSM 2379 / NBRC 103807 / OttBd1</strain>
    </source>
</reference>
<organism evidence="1 2">
    <name type="scientific">Pelobacter propionicus (strain DSM 2379 / NBRC 103807 / OttBd1)</name>
    <dbReference type="NCBI Taxonomy" id="338966"/>
    <lineage>
        <taxon>Bacteria</taxon>
        <taxon>Pseudomonadati</taxon>
        <taxon>Thermodesulfobacteriota</taxon>
        <taxon>Desulfuromonadia</taxon>
        <taxon>Desulfuromonadales</taxon>
        <taxon>Desulfuromonadaceae</taxon>
        <taxon>Pelobacter</taxon>
    </lineage>
</organism>
<dbReference type="RefSeq" id="WP_011734013.1">
    <property type="nucleotide sequence ID" value="NC_008609.1"/>
</dbReference>
<evidence type="ECO:0000313" key="2">
    <source>
        <dbReference type="Proteomes" id="UP000006732"/>
    </source>
</evidence>
<dbReference type="Proteomes" id="UP000006732">
    <property type="component" value="Chromosome"/>
</dbReference>
<evidence type="ECO:0000313" key="1">
    <source>
        <dbReference type="EMBL" id="ABK97698.1"/>
    </source>
</evidence>
<dbReference type="SUPFAM" id="SSF52540">
    <property type="entry name" value="P-loop containing nucleoside triphosphate hydrolases"/>
    <property type="match status" value="1"/>
</dbReference>
<dbReference type="HOGENOM" id="CLU_1068983_0_0_7"/>
<dbReference type="InterPro" id="IPR027417">
    <property type="entry name" value="P-loop_NTPase"/>
</dbReference>